<feature type="domain" description="Novel STAND NTPase 3" evidence="2">
    <location>
        <begin position="257"/>
        <end position="405"/>
    </location>
</feature>
<organism evidence="3 4">
    <name type="scientific">Pseudomonas pergaminensis</name>
    <dbReference type="NCBI Taxonomy" id="2853159"/>
    <lineage>
        <taxon>Bacteria</taxon>
        <taxon>Pseudomonadati</taxon>
        <taxon>Pseudomonadota</taxon>
        <taxon>Gammaproteobacteria</taxon>
        <taxon>Pseudomonadales</taxon>
        <taxon>Pseudomonadaceae</taxon>
        <taxon>Pseudomonas</taxon>
    </lineage>
</organism>
<reference evidence="3" key="2">
    <citation type="submission" date="2024-04" db="EMBL/GenBank/DDBJ databases">
        <authorList>
            <person name="Diaz M."/>
            <person name="Bach T."/>
            <person name="Gonzalez Anta G."/>
            <person name="Agaras B."/>
            <person name="Wibberg D."/>
            <person name="Noguera F."/>
            <person name="Canciani W."/>
            <person name="Ybarra T."/>
            <person name="Nunez M.L."/>
            <person name="Valverde C."/>
        </authorList>
    </citation>
    <scope>NUCLEOTIDE SEQUENCE</scope>
    <source>
        <strain evidence="3">1008</strain>
    </source>
</reference>
<reference evidence="3" key="1">
    <citation type="journal article" date="2022" name="Front. Plant Sci.">
        <title>Agronomic efficiency and genome mining analysis of the wheat-biostimulant rhizospheric bacterium Pseudomonas pergaminensis sp. nov. strain 1008T.</title>
        <authorList>
            <person name="Diaz M."/>
            <person name="Bach T."/>
            <person name="Gonzalez Anta G."/>
            <person name="Agaras B."/>
            <person name="Wibberg D."/>
            <person name="Noguera F."/>
            <person name="Canciani W."/>
            <person name="Valverde C."/>
        </authorList>
    </citation>
    <scope>NUCLEOTIDE SEQUENCE</scope>
    <source>
        <strain evidence="3">1008</strain>
    </source>
</reference>
<sequence>MSLDSHPAKAMPSNNTATGSNASSSAGAVAALAGYDYQLNVSELAALRLLLITKSATSLTLEPANEEDLEADLEPFEPSPVVPKASLANGYKLVMQVKFCSGDPWSVADFTSLLNHGKKRRPAKHHLDDPDTHFLLVTNADATGVTRDLLVSDFEEKPDPASFPPSLRQTLTKTPEGRVAIWGGLTNELIEFKIREILSDLLRIPHSRLKACREKLRSESLRRMRGTGPGVWTRDELLAIVREHGGFLASAAELDAFVEPSNFEAMLSHFRKQGAIVITGPSGTGKTLAALALCERARLAAPGLDVVTVNPAEGPSVTRRLVNSGPTLFYLEDPWGQYSLRSGSESWTEQLPKLLPGARAGNQYVVTSRADVMREAEAERGLKLWSMELNADHYSDGQLAKIYEKRMAAIATPLQPKALEFKREVLAALETPLELDLFFTNLSEGPEAGEPDYAFLSRLLDLAHRDAVEGVVVKYLKAVDQIGLSAVVWGLVAARGHFDREQLSAVLRRLRRIDPPLGAQLDGAVDRMIAARHLRQPNRKVTFSHTSVRAGFATFLKKNWSCSESALNALLSALVSLTGDQRDWGLETAARVLSKALSFSEDLTDSYDVFAVDHASQVAIDEWLDESLFDPRSELMPLLELAADIGSVDSIPSEVARWITKGRRRGGGFFIDGWAPPTFSDKWYDRVCADPRSAVIVERFVRKYLSQDFGEYSRHFVPQLDRIAPGLAPAFIEVAHTLVGTPFHSNAHVIAAGAIRDLPGYEAVLVEALAELEALRLPNPRNVKEWTAIEDGEHDITYEEWYYSRPDDEGEASRILVATYVSTKRSSGYWQHLANHHHAKSLVNEWARNIQDSRLKTGEDELLSILNIALGSNSEDLAWRVAHKRWYPSLEKPLLDRMLSLPEDEDLRNSLMLCAYTVAPAVLVECFKALMSSPVALIHLLVDFSVVVKEEEGSLFDLRFLPIEATEILGALCATGPSQGVGGPALSLLESAASDCSLTVLARIVPIMIASGGVPTSNIERWLDESIEAASALAAAQAAIAIDSEPLVWRALSHRRADARCAALEYLAPRLPDPLPLQFLDLKSDRGSRVRLALVNELSNRPHADHLPVLMAMSKDRYSEANAAYDEPTFYRIAREAVNALEGYGELSYEHGRQLIDLARATEDRTLRRIALTTAASLCEAEIRQQIWAILKNKDLLPWARADATEALALAPFVEADILSKITPKRLMSVSATLAASLTALVSRHFPVAEAATFLEQIGKSQTHRALLLLGVYELESRDLAVAMGLLDLLDDGHPARKLLDDDGTLLPSNVLDDLGDVRIRKRVGEWLKDRIEEN</sequence>
<evidence type="ECO:0000259" key="2">
    <source>
        <dbReference type="Pfam" id="PF20720"/>
    </source>
</evidence>
<feature type="region of interest" description="Disordered" evidence="1">
    <location>
        <begin position="1"/>
        <end position="23"/>
    </location>
</feature>
<dbReference type="Pfam" id="PF20720">
    <property type="entry name" value="nSTAND3"/>
    <property type="match status" value="1"/>
</dbReference>
<dbReference type="EMBL" id="CP078013">
    <property type="protein sequence ID" value="USW03692.1"/>
    <property type="molecule type" value="Genomic_DNA"/>
</dbReference>
<gene>
    <name evidence="3" type="ORF">KUA23_13770</name>
</gene>
<evidence type="ECO:0000256" key="1">
    <source>
        <dbReference type="SAM" id="MobiDB-lite"/>
    </source>
</evidence>
<dbReference type="InterPro" id="IPR049050">
    <property type="entry name" value="nSTAND3"/>
</dbReference>
<dbReference type="KEGG" id="ppeg:KUA23_13770"/>
<accession>A0ABD7TQ41</accession>
<feature type="compositionally biased region" description="Low complexity" evidence="1">
    <location>
        <begin position="13"/>
        <end position="23"/>
    </location>
</feature>
<name>A0ABD7TQ41_9PSED</name>
<evidence type="ECO:0000313" key="3">
    <source>
        <dbReference type="EMBL" id="USW03692.1"/>
    </source>
</evidence>
<dbReference type="InterPro" id="IPR027417">
    <property type="entry name" value="P-loop_NTPase"/>
</dbReference>
<dbReference type="RefSeq" id="WP_252994159.1">
    <property type="nucleotide sequence ID" value="NZ_CP078013.2"/>
</dbReference>
<proteinExistence type="predicted"/>
<evidence type="ECO:0000313" key="4">
    <source>
        <dbReference type="Proteomes" id="UP001056907"/>
    </source>
</evidence>
<dbReference type="SUPFAM" id="SSF52540">
    <property type="entry name" value="P-loop containing nucleoside triphosphate hydrolases"/>
    <property type="match status" value="1"/>
</dbReference>
<dbReference type="Proteomes" id="UP001056907">
    <property type="component" value="Chromosome"/>
</dbReference>
<protein>
    <recommendedName>
        <fullName evidence="2">Novel STAND NTPase 3 domain-containing protein</fullName>
    </recommendedName>
</protein>